<dbReference type="GO" id="GO:0080008">
    <property type="term" value="C:Cul4-RING E3 ubiquitin ligase complex"/>
    <property type="evidence" value="ECO:0007669"/>
    <property type="project" value="TreeGrafter"/>
</dbReference>
<accession>A0A1F6CJ09</accession>
<proteinExistence type="predicted"/>
<organism evidence="5 6">
    <name type="scientific">Handelsmanbacteria sp. (strain RIFCSPLOWO2_12_FULL_64_10)</name>
    <dbReference type="NCBI Taxonomy" id="1817868"/>
    <lineage>
        <taxon>Bacteria</taxon>
        <taxon>Candidatus Handelsmaniibacteriota</taxon>
    </lineage>
</organism>
<dbReference type="Proteomes" id="UP000178606">
    <property type="component" value="Unassembled WGS sequence"/>
</dbReference>
<gene>
    <name evidence="5" type="ORF">A3F84_23950</name>
</gene>
<dbReference type="InterPro" id="IPR025139">
    <property type="entry name" value="DUF4062"/>
</dbReference>
<dbReference type="AlphaFoldDB" id="A0A1F6CJ09"/>
<dbReference type="PANTHER" id="PTHR19860">
    <property type="entry name" value="DDB1- AND CUL4-ASSOCIATED FACTOR 12-RELATED"/>
    <property type="match status" value="1"/>
</dbReference>
<dbReference type="InterPro" id="IPR041664">
    <property type="entry name" value="AAA_16"/>
</dbReference>
<dbReference type="Gene3D" id="1.25.40.10">
    <property type="entry name" value="Tetratricopeptide repeat domain"/>
    <property type="match status" value="1"/>
</dbReference>
<evidence type="ECO:0000313" key="5">
    <source>
        <dbReference type="EMBL" id="OGG49226.1"/>
    </source>
</evidence>
<dbReference type="PANTHER" id="PTHR19860:SF40">
    <property type="entry name" value="WD40 REPEAT-CONTAINING PROTEIN"/>
    <property type="match status" value="1"/>
</dbReference>
<dbReference type="SUPFAM" id="SSF52540">
    <property type="entry name" value="P-loop containing nucleoside triphosphate hydrolases"/>
    <property type="match status" value="1"/>
</dbReference>
<name>A0A1F6CJ09_HANXR</name>
<feature type="domain" description="Orc1-like AAA ATPase" evidence="3">
    <location>
        <begin position="249"/>
        <end position="406"/>
    </location>
</feature>
<keyword evidence="1" id="KW-0677">Repeat</keyword>
<sequence>MAQQRVIRVFVSSTFRDMQAEREELVKRVFPQLRKLCEGRGVTWGEVDLRWGVTDEQKAEGKVLPICLAEIYNCRPYFIGLLGERYGWIPDEIPQDLVEREPWLAEHRGHSVTELEILHGVLRNPDMAQHAFFYFRNSAYVDALPPEKQSDYREVPSPEEVQKYGAEEATRRAGERRQKLLGLKRRIRGSGFPVREDYADPKALGERVLADLTEVINRLFPEDSRPDPLDREVAEHEAFAASRARVYIGRQDYFDRLNAHTQGDGPPLVLLGESGSGKSALLANWVMQFRANPPTERPPEKVSLWKRLTGRRQPPSPPQEKSLVLMHFIGATPQSADWAAMLRRIMGEFKRRFDIQQEIPDQPDALRAAFANSLHMVAAKGRVVLILDGLNQLEDRDQAPDLVWLPPEIPANVRLILSTLPGRALDDLKKRGWPTLVVEPLTPDERKRLIVDYLAQYTKALSPAQVERLATANQTANPLFLRALLEELRVYGDPFTLNDRIKHYLSAATVDDLYERILERYEQDYEGDRAGLVREAMSLLWAARRGLSEAEVRELLGRAGEPLPRAHWSPLYLAAEQSLVSRSGLIGFFHDYLRKAVEDRYLPDREQQQEAHLRLAGYFEGQDLGPRKVDELPYQLSQAEAWERLSALLTDLPFFTAAWDTNRFEVSAYWARVEGRSPLRLIDAYRPVLNTPGQHNSQDVWRIADLLGGKGYYVETLPLHEHLVKHFRELGNKTMLGRSLGNQAEILYAHGDLDEAMRLFKEQENICRELGDKTGLLTSLGNQGVILLTRQELRRGMGLFKEQERICRELGDKVGLCASLGNQALILKARGALGGAMRLLSGH</sequence>
<dbReference type="Gene3D" id="3.40.50.300">
    <property type="entry name" value="P-loop containing nucleotide triphosphate hydrolases"/>
    <property type="match status" value="1"/>
</dbReference>
<dbReference type="InterPro" id="IPR027417">
    <property type="entry name" value="P-loop_NTPase"/>
</dbReference>
<dbReference type="EMBL" id="MFKF01000237">
    <property type="protein sequence ID" value="OGG49226.1"/>
    <property type="molecule type" value="Genomic_DNA"/>
</dbReference>
<dbReference type="InterPro" id="IPR051191">
    <property type="entry name" value="DCAF12"/>
</dbReference>
<dbReference type="Pfam" id="PF13271">
    <property type="entry name" value="DUF4062"/>
    <property type="match status" value="1"/>
</dbReference>
<comment type="caution">
    <text evidence="5">The sequence shown here is derived from an EMBL/GenBank/DDBJ whole genome shotgun (WGS) entry which is preliminary data.</text>
</comment>
<protein>
    <recommendedName>
        <fullName evidence="7">DUF4062 domain-containing protein</fullName>
    </recommendedName>
</protein>
<evidence type="ECO:0008006" key="7">
    <source>
        <dbReference type="Google" id="ProtNLM"/>
    </source>
</evidence>
<dbReference type="Pfam" id="PF13191">
    <property type="entry name" value="AAA_16"/>
    <property type="match status" value="1"/>
</dbReference>
<evidence type="ECO:0000259" key="3">
    <source>
        <dbReference type="Pfam" id="PF13191"/>
    </source>
</evidence>
<evidence type="ECO:0000313" key="6">
    <source>
        <dbReference type="Proteomes" id="UP000178606"/>
    </source>
</evidence>
<feature type="region of interest" description="Disordered" evidence="2">
    <location>
        <begin position="149"/>
        <end position="169"/>
    </location>
</feature>
<reference evidence="5 6" key="1">
    <citation type="journal article" date="2016" name="Nat. Commun.">
        <title>Thousands of microbial genomes shed light on interconnected biogeochemical processes in an aquifer system.</title>
        <authorList>
            <person name="Anantharaman K."/>
            <person name="Brown C.T."/>
            <person name="Hug L.A."/>
            <person name="Sharon I."/>
            <person name="Castelle C.J."/>
            <person name="Probst A.J."/>
            <person name="Thomas B.C."/>
            <person name="Singh A."/>
            <person name="Wilkins M.J."/>
            <person name="Karaoz U."/>
            <person name="Brodie E.L."/>
            <person name="Williams K.H."/>
            <person name="Hubbard S.S."/>
            <person name="Banfield J.F."/>
        </authorList>
    </citation>
    <scope>NUCLEOTIDE SEQUENCE [LARGE SCALE GENOMIC DNA]</scope>
    <source>
        <strain evidence="6">RIFCSPLOWO2_12_FULL_64_10</strain>
    </source>
</reference>
<dbReference type="InterPro" id="IPR011990">
    <property type="entry name" value="TPR-like_helical_dom_sf"/>
</dbReference>
<dbReference type="SUPFAM" id="SSF48452">
    <property type="entry name" value="TPR-like"/>
    <property type="match status" value="1"/>
</dbReference>
<evidence type="ECO:0000256" key="2">
    <source>
        <dbReference type="SAM" id="MobiDB-lite"/>
    </source>
</evidence>
<evidence type="ECO:0000256" key="1">
    <source>
        <dbReference type="ARBA" id="ARBA00022737"/>
    </source>
</evidence>
<feature type="domain" description="DUF4062" evidence="4">
    <location>
        <begin position="8"/>
        <end position="117"/>
    </location>
</feature>
<evidence type="ECO:0000259" key="4">
    <source>
        <dbReference type="Pfam" id="PF13271"/>
    </source>
</evidence>